<feature type="coiled-coil region" evidence="1">
    <location>
        <begin position="14"/>
        <end position="65"/>
    </location>
</feature>
<dbReference type="RefSeq" id="WP_008684351.1">
    <property type="nucleotide sequence ID" value="NZ_ANOH01000337.1"/>
</dbReference>
<dbReference type="PATRIC" id="fig|1263870.3.peg.5183"/>
<dbReference type="AlphaFoldDB" id="M5TWV1"/>
<dbReference type="PANTHER" id="PTHR36508">
    <property type="entry name" value="PROTEIN SLYX"/>
    <property type="match status" value="1"/>
</dbReference>
<proteinExistence type="predicted"/>
<sequence length="77" mass="8860">MSDSSPSDPTAERITQLEIQLAHTQRTCEQLNEIVTKLSLDAQSRDRLLQRLVDQTKELKGKLEERGTLEDEKPPHY</sequence>
<protein>
    <submittedName>
        <fullName evidence="2">SlyX</fullName>
    </submittedName>
</protein>
<comment type="caution">
    <text evidence="2">The sequence shown here is derived from an EMBL/GenBank/DDBJ whole genome shotgun (WGS) entry which is preliminary data.</text>
</comment>
<gene>
    <name evidence="2" type="ORF">RSSM_04901</name>
</gene>
<dbReference type="EMBL" id="ANOH01000337">
    <property type="protein sequence ID" value="EMI53655.1"/>
    <property type="molecule type" value="Genomic_DNA"/>
</dbReference>
<dbReference type="Proteomes" id="UP000011885">
    <property type="component" value="Unassembled WGS sequence"/>
</dbReference>
<keyword evidence="1" id="KW-0175">Coiled coil</keyword>
<keyword evidence="3" id="KW-1185">Reference proteome</keyword>
<dbReference type="Pfam" id="PF04102">
    <property type="entry name" value="SlyX"/>
    <property type="match status" value="1"/>
</dbReference>
<accession>M5TWV1</accession>
<organism evidence="2 3">
    <name type="scientific">Rhodopirellula sallentina SM41</name>
    <dbReference type="NCBI Taxonomy" id="1263870"/>
    <lineage>
        <taxon>Bacteria</taxon>
        <taxon>Pseudomonadati</taxon>
        <taxon>Planctomycetota</taxon>
        <taxon>Planctomycetia</taxon>
        <taxon>Pirellulales</taxon>
        <taxon>Pirellulaceae</taxon>
        <taxon>Rhodopirellula</taxon>
    </lineage>
</organism>
<dbReference type="OrthoDB" id="284584at2"/>
<evidence type="ECO:0000313" key="2">
    <source>
        <dbReference type="EMBL" id="EMI53655.1"/>
    </source>
</evidence>
<reference evidence="2 3" key="1">
    <citation type="journal article" date="2013" name="Mar. Genomics">
        <title>Expression of sulfatases in Rhodopirellula baltica and the diversity of sulfatases in the genus Rhodopirellula.</title>
        <authorList>
            <person name="Wegner C.E."/>
            <person name="Richter-Heitmann T."/>
            <person name="Klindworth A."/>
            <person name="Klockow C."/>
            <person name="Richter M."/>
            <person name="Achstetter T."/>
            <person name="Glockner F.O."/>
            <person name="Harder J."/>
        </authorList>
    </citation>
    <scope>NUCLEOTIDE SEQUENCE [LARGE SCALE GENOMIC DNA]</scope>
    <source>
        <strain evidence="2 3">SM41</strain>
    </source>
</reference>
<evidence type="ECO:0000313" key="3">
    <source>
        <dbReference type="Proteomes" id="UP000011885"/>
    </source>
</evidence>
<name>M5TWV1_9BACT</name>
<dbReference type="InterPro" id="IPR007236">
    <property type="entry name" value="SlyX"/>
</dbReference>
<evidence type="ECO:0000256" key="1">
    <source>
        <dbReference type="SAM" id="Coils"/>
    </source>
</evidence>
<dbReference type="PANTHER" id="PTHR36508:SF1">
    <property type="entry name" value="PROTEIN SLYX"/>
    <property type="match status" value="1"/>
</dbReference>